<evidence type="ECO:0000313" key="2">
    <source>
        <dbReference type="Proteomes" id="UP001597076"/>
    </source>
</evidence>
<evidence type="ECO:0008006" key="3">
    <source>
        <dbReference type="Google" id="ProtNLM"/>
    </source>
</evidence>
<accession>A0ABD6BIG3</accession>
<comment type="caution">
    <text evidence="1">The sequence shown here is derived from an EMBL/GenBank/DDBJ whole genome shotgun (WGS) entry which is preliminary data.</text>
</comment>
<dbReference type="EMBL" id="JBHUDI010000007">
    <property type="protein sequence ID" value="MFD1564450.1"/>
    <property type="molecule type" value="Genomic_DNA"/>
</dbReference>
<keyword evidence="2" id="KW-1185">Reference proteome</keyword>
<gene>
    <name evidence="1" type="ORF">ACFR99_12930</name>
</gene>
<organism evidence="1 2">
    <name type="scientific">Haloarchaeobius amylolyticus</name>
    <dbReference type="NCBI Taxonomy" id="1198296"/>
    <lineage>
        <taxon>Archaea</taxon>
        <taxon>Methanobacteriati</taxon>
        <taxon>Methanobacteriota</taxon>
        <taxon>Stenosarchaea group</taxon>
        <taxon>Halobacteria</taxon>
        <taxon>Halobacteriales</taxon>
        <taxon>Halorubellaceae</taxon>
        <taxon>Haloarchaeobius</taxon>
    </lineage>
</organism>
<dbReference type="PROSITE" id="PS51257">
    <property type="entry name" value="PROKAR_LIPOPROTEIN"/>
    <property type="match status" value="1"/>
</dbReference>
<dbReference type="Proteomes" id="UP001597076">
    <property type="component" value="Unassembled WGS sequence"/>
</dbReference>
<proteinExistence type="predicted"/>
<dbReference type="RefSeq" id="WP_390287985.1">
    <property type="nucleotide sequence ID" value="NZ_JBHUDI010000007.1"/>
</dbReference>
<reference evidence="1 2" key="1">
    <citation type="journal article" date="2019" name="Int. J. Syst. Evol. Microbiol.">
        <title>The Global Catalogue of Microorganisms (GCM) 10K type strain sequencing project: providing services to taxonomists for standard genome sequencing and annotation.</title>
        <authorList>
            <consortium name="The Broad Institute Genomics Platform"/>
            <consortium name="The Broad Institute Genome Sequencing Center for Infectious Disease"/>
            <person name="Wu L."/>
            <person name="Ma J."/>
        </authorList>
    </citation>
    <scope>NUCLEOTIDE SEQUENCE [LARGE SCALE GENOMIC DNA]</scope>
    <source>
        <strain evidence="1 2">CGMCC 1.12230</strain>
    </source>
</reference>
<protein>
    <recommendedName>
        <fullName evidence="3">Lipoprotein</fullName>
    </recommendedName>
</protein>
<sequence>MFPPLSRRGALQFGGMICSLGLAGCIDLSRSEEQTLRINKIEFHNYTPNEQSVLVIVEDDGEQVYDGFTAVPPAVDGSPTVEKVEDLPVESGVYDIYFNLARRPEDIEGEFWARADDTDAECREYRLNIELDDNGEPLFGVYQSSC</sequence>
<name>A0ABD6BIG3_9EURY</name>
<dbReference type="AlphaFoldDB" id="A0ABD6BIG3"/>
<evidence type="ECO:0000313" key="1">
    <source>
        <dbReference type="EMBL" id="MFD1564450.1"/>
    </source>
</evidence>